<evidence type="ECO:0000313" key="3">
    <source>
        <dbReference type="Proteomes" id="UP001420932"/>
    </source>
</evidence>
<evidence type="ECO:0000313" key="2">
    <source>
        <dbReference type="EMBL" id="KAK9152015.1"/>
    </source>
</evidence>
<name>A0AAP0KH93_9MAGN</name>
<dbReference type="InterPro" id="IPR044204">
    <property type="entry name" value="IWS1/2"/>
</dbReference>
<accession>A0AAP0KH93</accession>
<gene>
    <name evidence="2" type="ORF">Syun_010324</name>
</gene>
<keyword evidence="3" id="KW-1185">Reference proteome</keyword>
<protein>
    <submittedName>
        <fullName evidence="2">Uncharacterized protein</fullName>
    </submittedName>
</protein>
<comment type="caution">
    <text evidence="2">The sequence shown here is derived from an EMBL/GenBank/DDBJ whole genome shotgun (WGS) entry which is preliminary data.</text>
</comment>
<dbReference type="EMBL" id="JBBNAF010000004">
    <property type="protein sequence ID" value="KAK9152015.1"/>
    <property type="molecule type" value="Genomic_DNA"/>
</dbReference>
<dbReference type="PANTHER" id="PTHR47350:SF4">
    <property type="entry name" value="PROTEIN IWS1 HOMOLOG 1"/>
    <property type="match status" value="1"/>
</dbReference>
<evidence type="ECO:0000256" key="1">
    <source>
        <dbReference type="SAM" id="MobiDB-lite"/>
    </source>
</evidence>
<proteinExistence type="predicted"/>
<dbReference type="GO" id="GO:0009742">
    <property type="term" value="P:brassinosteroid mediated signaling pathway"/>
    <property type="evidence" value="ECO:0007669"/>
    <property type="project" value="InterPro"/>
</dbReference>
<dbReference type="PANTHER" id="PTHR47350">
    <property type="entry name" value="PROTEIN IWS1 HOMOLOG 1"/>
    <property type="match status" value="1"/>
</dbReference>
<dbReference type="GO" id="GO:0032784">
    <property type="term" value="P:regulation of DNA-templated transcription elongation"/>
    <property type="evidence" value="ECO:0007669"/>
    <property type="project" value="InterPro"/>
</dbReference>
<sequence length="613" mass="68039">MSSKGGSLSAIYPGRDREMNELWDTVGGADYEDDQEAKDNEGFIGDAPQLEKGHGTRESIDILLGKAVSYNPQAEEILLAAIQTESRHGNKKESDILMARQKTLFVGCTRFTNLSKITCSRLLTSTRIQSGVKINIKHLVPYYGDTSDDANSRANSVHPGENDEISAASVGIEHNFGVIGEIMPPKMNQQRIEEVYDRNNLNRQIGPLIDQRMVAVVERLTARLDQLLDRHMDRILPFERTDSVGSAGRWRDSHHGSREFVRWGSEDLRRPSGHSKRGGYRLSLEESDRGFAPSRAGKRSAEEESGFRPSALREATGSIMPVAGVQPKGLSARETGEEGTATPRKRLVKKSGDRERTPDFGIEDEEPAFMRDEFASEPPSSQKRKGSKEDGFRKKEKKLKGDKKFDKGGKMSSKGGSLSAIYPGRDREMNELWDTVGGADSEDDQEGVRTMDDDNFIDDTGVDPADRYGSDNEGFIGDAPQFEKGHGTRESLDILLGKAVSYNPQAEVLRLRGAKEKWLAGEVDTARAILGQAYAAITNSEEILPAAIQTESKHGNKKESDILMARRKTLFDNDEVQELVANSWKNRKRYDSQHSGGVSLLETAWRSQFTAIL</sequence>
<feature type="region of interest" description="Disordered" evidence="1">
    <location>
        <begin position="267"/>
        <end position="422"/>
    </location>
</feature>
<dbReference type="AlphaFoldDB" id="A0AAP0KH93"/>
<feature type="region of interest" description="Disordered" evidence="1">
    <location>
        <begin position="438"/>
        <end position="458"/>
    </location>
</feature>
<dbReference type="Proteomes" id="UP001420932">
    <property type="component" value="Unassembled WGS sequence"/>
</dbReference>
<reference evidence="2 3" key="1">
    <citation type="submission" date="2024-01" db="EMBL/GenBank/DDBJ databases">
        <title>Genome assemblies of Stephania.</title>
        <authorList>
            <person name="Yang L."/>
        </authorList>
    </citation>
    <scope>NUCLEOTIDE SEQUENCE [LARGE SCALE GENOMIC DNA]</scope>
    <source>
        <strain evidence="2">YNDBR</strain>
        <tissue evidence="2">Leaf</tissue>
    </source>
</reference>
<organism evidence="2 3">
    <name type="scientific">Stephania yunnanensis</name>
    <dbReference type="NCBI Taxonomy" id="152371"/>
    <lineage>
        <taxon>Eukaryota</taxon>
        <taxon>Viridiplantae</taxon>
        <taxon>Streptophyta</taxon>
        <taxon>Embryophyta</taxon>
        <taxon>Tracheophyta</taxon>
        <taxon>Spermatophyta</taxon>
        <taxon>Magnoliopsida</taxon>
        <taxon>Ranunculales</taxon>
        <taxon>Menispermaceae</taxon>
        <taxon>Menispermoideae</taxon>
        <taxon>Cissampelideae</taxon>
        <taxon>Stephania</taxon>
    </lineage>
</organism>
<feature type="compositionally biased region" description="Low complexity" evidence="1">
    <location>
        <begin position="410"/>
        <end position="419"/>
    </location>
</feature>